<dbReference type="RefSeq" id="XP_029759721.1">
    <property type="nucleotide sequence ID" value="XM_029907043.1"/>
</dbReference>
<sequence length="229" mass="24669">MNPGYRSARSLPPQNAWCSRCPGFRPLAAFSRSRQQRVNNLLARGARLGDKSVTSILFCNSCSGGPKLELKCTGCDKTRGINEFSSTQRNVPDTARCRKCQAEIENIKAGPLELEEDESDNEYMAKNMGKNDLSSIASAMGGVSLAPSNGFEALPSSTRSSHIPTNITTSARSSTRASTATTSSRAKLPLVEIGASGFAKVKAGHRKVLVPVMMDDDVETFEDGEDWAM</sequence>
<dbReference type="GeneID" id="40749349"/>
<feature type="compositionally biased region" description="Polar residues" evidence="1">
    <location>
        <begin position="155"/>
        <end position="167"/>
    </location>
</feature>
<evidence type="ECO:0000256" key="1">
    <source>
        <dbReference type="SAM" id="MobiDB-lite"/>
    </source>
</evidence>
<dbReference type="STRING" id="1043002.A0A074XIN1"/>
<evidence type="ECO:0000259" key="2">
    <source>
        <dbReference type="Pfam" id="PF12898"/>
    </source>
</evidence>
<accession>A0A074XIN1</accession>
<dbReference type="HOGENOM" id="CLU_095730_0_0_1"/>
<feature type="compositionally biased region" description="Low complexity" evidence="1">
    <location>
        <begin position="168"/>
        <end position="184"/>
    </location>
</feature>
<feature type="region of interest" description="Disordered" evidence="1">
    <location>
        <begin position="154"/>
        <end position="184"/>
    </location>
</feature>
<proteinExistence type="predicted"/>
<protein>
    <recommendedName>
        <fullName evidence="2">Stc1 domain-containing protein</fullName>
    </recommendedName>
</protein>
<keyword evidence="4" id="KW-1185">Reference proteome</keyword>
<dbReference type="Pfam" id="PF12898">
    <property type="entry name" value="Stc1"/>
    <property type="match status" value="1"/>
</dbReference>
<name>A0A074XIN1_AURPU</name>
<dbReference type="InterPro" id="IPR024630">
    <property type="entry name" value="Stc1"/>
</dbReference>
<feature type="domain" description="Stc1" evidence="2">
    <location>
        <begin position="18"/>
        <end position="101"/>
    </location>
</feature>
<dbReference type="AlphaFoldDB" id="A0A074XIN1"/>
<evidence type="ECO:0000313" key="3">
    <source>
        <dbReference type="EMBL" id="KEQ83534.1"/>
    </source>
</evidence>
<organism evidence="3 4">
    <name type="scientific">Aureobasidium pullulans EXF-150</name>
    <dbReference type="NCBI Taxonomy" id="1043002"/>
    <lineage>
        <taxon>Eukaryota</taxon>
        <taxon>Fungi</taxon>
        <taxon>Dikarya</taxon>
        <taxon>Ascomycota</taxon>
        <taxon>Pezizomycotina</taxon>
        <taxon>Dothideomycetes</taxon>
        <taxon>Dothideomycetidae</taxon>
        <taxon>Dothideales</taxon>
        <taxon>Saccotheciaceae</taxon>
        <taxon>Aureobasidium</taxon>
    </lineage>
</organism>
<dbReference type="EMBL" id="KL584984">
    <property type="protein sequence ID" value="KEQ83534.1"/>
    <property type="molecule type" value="Genomic_DNA"/>
</dbReference>
<gene>
    <name evidence="3" type="ORF">M438DRAFT_35558</name>
</gene>
<dbReference type="Proteomes" id="UP000030706">
    <property type="component" value="Unassembled WGS sequence"/>
</dbReference>
<reference evidence="3 4" key="1">
    <citation type="journal article" date="2014" name="BMC Genomics">
        <title>Genome sequencing of four Aureobasidium pullulans varieties: biotechnological potential, stress tolerance, and description of new species.</title>
        <authorList>
            <person name="Gostin Ar C."/>
            <person name="Ohm R.A."/>
            <person name="Kogej T."/>
            <person name="Sonjak S."/>
            <person name="Turk M."/>
            <person name="Zajc J."/>
            <person name="Zalar P."/>
            <person name="Grube M."/>
            <person name="Sun H."/>
            <person name="Han J."/>
            <person name="Sharma A."/>
            <person name="Chiniquy J."/>
            <person name="Ngan C.Y."/>
            <person name="Lipzen A."/>
            <person name="Barry K."/>
            <person name="Grigoriev I.V."/>
            <person name="Gunde-Cimerman N."/>
        </authorList>
    </citation>
    <scope>NUCLEOTIDE SEQUENCE [LARGE SCALE GENOMIC DNA]</scope>
    <source>
        <strain evidence="3 4">EXF-150</strain>
    </source>
</reference>
<dbReference type="OrthoDB" id="449280at2759"/>
<evidence type="ECO:0000313" key="4">
    <source>
        <dbReference type="Proteomes" id="UP000030706"/>
    </source>
</evidence>